<keyword evidence="4" id="KW-1003">Cell membrane</keyword>
<evidence type="ECO:0000256" key="3">
    <source>
        <dbReference type="ARBA" id="ARBA00022448"/>
    </source>
</evidence>
<accession>A0A8T4LCE4</accession>
<feature type="transmembrane region" description="Helical" evidence="13">
    <location>
        <begin position="703"/>
        <end position="726"/>
    </location>
</feature>
<dbReference type="SUPFAM" id="SSF81665">
    <property type="entry name" value="Calcium ATPase, transmembrane domain M"/>
    <property type="match status" value="1"/>
</dbReference>
<dbReference type="Gene3D" id="3.30.70.100">
    <property type="match status" value="1"/>
</dbReference>
<comment type="subcellular location">
    <subcellularLocation>
        <location evidence="1">Cell membrane</location>
        <topology evidence="1">Multi-pass membrane protein</topology>
    </subcellularLocation>
</comment>
<dbReference type="SFLD" id="SFLDS00003">
    <property type="entry name" value="Haloacid_Dehalogenase"/>
    <property type="match status" value="1"/>
</dbReference>
<keyword evidence="5 13" id="KW-0812">Transmembrane</keyword>
<keyword evidence="8" id="KW-0067">ATP-binding</keyword>
<evidence type="ECO:0000256" key="5">
    <source>
        <dbReference type="ARBA" id="ARBA00022692"/>
    </source>
</evidence>
<dbReference type="Gene3D" id="3.40.1110.10">
    <property type="entry name" value="Calcium-transporting ATPase, cytoplasmic domain N"/>
    <property type="match status" value="1"/>
</dbReference>
<dbReference type="InterPro" id="IPR036412">
    <property type="entry name" value="HAD-like_sf"/>
</dbReference>
<evidence type="ECO:0000256" key="2">
    <source>
        <dbReference type="ARBA" id="ARBA00006024"/>
    </source>
</evidence>
<evidence type="ECO:0000313" key="15">
    <source>
        <dbReference type="EMBL" id="MBS3061065.1"/>
    </source>
</evidence>
<dbReference type="InterPro" id="IPR023214">
    <property type="entry name" value="HAD_sf"/>
</dbReference>
<feature type="transmembrane region" description="Helical" evidence="13">
    <location>
        <begin position="182"/>
        <end position="200"/>
    </location>
</feature>
<dbReference type="NCBIfam" id="TIGR01494">
    <property type="entry name" value="ATPase_P-type"/>
    <property type="match status" value="1"/>
</dbReference>
<dbReference type="EMBL" id="JAGVWC010000006">
    <property type="protein sequence ID" value="MBS3061065.1"/>
    <property type="molecule type" value="Genomic_DNA"/>
</dbReference>
<dbReference type="InterPro" id="IPR023299">
    <property type="entry name" value="ATPase_P-typ_cyto_dom_N"/>
</dbReference>
<dbReference type="InterPro" id="IPR017969">
    <property type="entry name" value="Heavy-metal-associated_CS"/>
</dbReference>
<evidence type="ECO:0000256" key="6">
    <source>
        <dbReference type="ARBA" id="ARBA00022723"/>
    </source>
</evidence>
<dbReference type="PANTHER" id="PTHR43520:SF8">
    <property type="entry name" value="P-TYPE CU(+) TRANSPORTER"/>
    <property type="match status" value="1"/>
</dbReference>
<dbReference type="FunFam" id="2.70.150.10:FF:000020">
    <property type="entry name" value="Copper-exporting P-type ATPase A"/>
    <property type="match status" value="1"/>
</dbReference>
<dbReference type="SFLD" id="SFLDG00002">
    <property type="entry name" value="C1.7:_P-type_atpase_like"/>
    <property type="match status" value="1"/>
</dbReference>
<dbReference type="FunFam" id="3.30.70.100:FF:000005">
    <property type="entry name" value="Copper-exporting P-type ATPase A"/>
    <property type="match status" value="1"/>
</dbReference>
<comment type="similarity">
    <text evidence="2">Belongs to the cation transport ATPase (P-type) (TC 3.A.3) family. Type IB subfamily.</text>
</comment>
<evidence type="ECO:0000256" key="13">
    <source>
        <dbReference type="SAM" id="Phobius"/>
    </source>
</evidence>
<dbReference type="InterPro" id="IPR036163">
    <property type="entry name" value="HMA_dom_sf"/>
</dbReference>
<dbReference type="InterPro" id="IPR018303">
    <property type="entry name" value="ATPase_P-typ_P_site"/>
</dbReference>
<dbReference type="NCBIfam" id="TIGR01525">
    <property type="entry name" value="ATPase-IB_hvy"/>
    <property type="match status" value="1"/>
</dbReference>
<keyword evidence="7" id="KW-0547">Nucleotide-binding</keyword>
<dbReference type="PANTHER" id="PTHR43520">
    <property type="entry name" value="ATP7, ISOFORM B"/>
    <property type="match status" value="1"/>
</dbReference>
<protein>
    <submittedName>
        <fullName evidence="15">Copper-translocating P-type ATPase</fullName>
    </submittedName>
</protein>
<dbReference type="SUPFAM" id="SSF81653">
    <property type="entry name" value="Calcium ATPase, transduction domain A"/>
    <property type="match status" value="1"/>
</dbReference>
<keyword evidence="12 13" id="KW-0472">Membrane</keyword>
<dbReference type="GO" id="GO:0055070">
    <property type="term" value="P:copper ion homeostasis"/>
    <property type="evidence" value="ECO:0007669"/>
    <property type="project" value="TreeGrafter"/>
</dbReference>
<dbReference type="InterPro" id="IPR006121">
    <property type="entry name" value="HMA_dom"/>
</dbReference>
<dbReference type="InterPro" id="IPR044492">
    <property type="entry name" value="P_typ_ATPase_HD_dom"/>
</dbReference>
<dbReference type="CDD" id="cd02094">
    <property type="entry name" value="P-type_ATPase_Cu-like"/>
    <property type="match status" value="1"/>
</dbReference>
<dbReference type="AlphaFoldDB" id="A0A8T4LCE4"/>
<comment type="caution">
    <text evidence="15">The sequence shown here is derived from an EMBL/GenBank/DDBJ whole genome shotgun (WGS) entry which is preliminary data.</text>
</comment>
<dbReference type="InterPro" id="IPR001757">
    <property type="entry name" value="P_typ_ATPase"/>
</dbReference>
<feature type="transmembrane region" description="Helical" evidence="13">
    <location>
        <begin position="157"/>
        <end position="176"/>
    </location>
</feature>
<proteinExistence type="inferred from homology"/>
<reference evidence="15" key="1">
    <citation type="submission" date="2021-03" db="EMBL/GenBank/DDBJ databases">
        <authorList>
            <person name="Jaffe A."/>
        </authorList>
    </citation>
    <scope>NUCLEOTIDE SEQUENCE</scope>
    <source>
        <strain evidence="15">RIFCSPLOWO2_01_FULL_AR10_48_17</strain>
    </source>
</reference>
<dbReference type="GO" id="GO:0016887">
    <property type="term" value="F:ATP hydrolysis activity"/>
    <property type="evidence" value="ECO:0007669"/>
    <property type="project" value="InterPro"/>
</dbReference>
<dbReference type="SUPFAM" id="SSF56784">
    <property type="entry name" value="HAD-like"/>
    <property type="match status" value="1"/>
</dbReference>
<feature type="transmembrane region" description="Helical" evidence="13">
    <location>
        <begin position="362"/>
        <end position="383"/>
    </location>
</feature>
<dbReference type="SUPFAM" id="SSF55008">
    <property type="entry name" value="HMA, heavy metal-associated domain"/>
    <property type="match status" value="1"/>
</dbReference>
<dbReference type="Pfam" id="PF00702">
    <property type="entry name" value="Hydrolase"/>
    <property type="match status" value="1"/>
</dbReference>
<dbReference type="PROSITE" id="PS50846">
    <property type="entry name" value="HMA_2"/>
    <property type="match status" value="1"/>
</dbReference>
<evidence type="ECO:0000256" key="12">
    <source>
        <dbReference type="ARBA" id="ARBA00023136"/>
    </source>
</evidence>
<dbReference type="SFLD" id="SFLDF00027">
    <property type="entry name" value="p-type_atpase"/>
    <property type="match status" value="1"/>
</dbReference>
<evidence type="ECO:0000256" key="7">
    <source>
        <dbReference type="ARBA" id="ARBA00022741"/>
    </source>
</evidence>
<dbReference type="Pfam" id="PF00403">
    <property type="entry name" value="HMA"/>
    <property type="match status" value="1"/>
</dbReference>
<evidence type="ECO:0000256" key="9">
    <source>
        <dbReference type="ARBA" id="ARBA00022967"/>
    </source>
</evidence>
<feature type="transmembrane region" description="Helical" evidence="13">
    <location>
        <begin position="93"/>
        <end position="112"/>
    </location>
</feature>
<organism evidence="15 16">
    <name type="scientific">Candidatus Iainarchaeum sp</name>
    <dbReference type="NCBI Taxonomy" id="3101447"/>
    <lineage>
        <taxon>Archaea</taxon>
        <taxon>Candidatus Iainarchaeota</taxon>
        <taxon>Candidatus Iainarchaeia</taxon>
        <taxon>Candidatus Iainarchaeales</taxon>
        <taxon>Candidatus Iainarchaeaceae</taxon>
        <taxon>Candidatus Iainarchaeum</taxon>
    </lineage>
</organism>
<dbReference type="NCBIfam" id="TIGR01511">
    <property type="entry name" value="ATPase-IB1_Cu"/>
    <property type="match status" value="1"/>
</dbReference>
<dbReference type="Gene3D" id="2.70.150.10">
    <property type="entry name" value="Calcium-transporting ATPase, cytoplasmic transduction domain A"/>
    <property type="match status" value="1"/>
</dbReference>
<dbReference type="PROSITE" id="PS00154">
    <property type="entry name" value="ATPASE_E1_E2"/>
    <property type="match status" value="1"/>
</dbReference>
<evidence type="ECO:0000256" key="8">
    <source>
        <dbReference type="ARBA" id="ARBA00022840"/>
    </source>
</evidence>
<keyword evidence="10 13" id="KW-1133">Transmembrane helix</keyword>
<dbReference type="Gene3D" id="3.40.50.1000">
    <property type="entry name" value="HAD superfamily/HAD-like"/>
    <property type="match status" value="1"/>
</dbReference>
<dbReference type="GO" id="GO:0005886">
    <property type="term" value="C:plasma membrane"/>
    <property type="evidence" value="ECO:0007669"/>
    <property type="project" value="UniProtKB-SubCell"/>
</dbReference>
<dbReference type="GO" id="GO:0043682">
    <property type="term" value="F:P-type divalent copper transporter activity"/>
    <property type="evidence" value="ECO:0007669"/>
    <property type="project" value="TreeGrafter"/>
</dbReference>
<reference evidence="15" key="2">
    <citation type="submission" date="2021-05" db="EMBL/GenBank/DDBJ databases">
        <title>Protein family content uncovers lineage relationships and bacterial pathway maintenance mechanisms in DPANN archaea.</title>
        <authorList>
            <person name="Castelle C.J."/>
            <person name="Meheust R."/>
            <person name="Jaffe A.L."/>
            <person name="Seitz K."/>
            <person name="Gong X."/>
            <person name="Baker B.J."/>
            <person name="Banfield J.F."/>
        </authorList>
    </citation>
    <scope>NUCLEOTIDE SEQUENCE</scope>
    <source>
        <strain evidence="15">RIFCSPLOWO2_01_FULL_AR10_48_17</strain>
    </source>
</reference>
<name>A0A8T4LCE4_9ARCH</name>
<keyword evidence="6" id="KW-0479">Metal-binding</keyword>
<dbReference type="InterPro" id="IPR008250">
    <property type="entry name" value="ATPase_P-typ_transduc_dom_A_sf"/>
</dbReference>
<dbReference type="GO" id="GO:0005507">
    <property type="term" value="F:copper ion binding"/>
    <property type="evidence" value="ECO:0007669"/>
    <property type="project" value="TreeGrafter"/>
</dbReference>
<dbReference type="CDD" id="cd00371">
    <property type="entry name" value="HMA"/>
    <property type="match status" value="1"/>
</dbReference>
<gene>
    <name evidence="15" type="ORF">J4215_00620</name>
</gene>
<sequence>MSKVTLQVSGMHCASCAIIIDKSLRKIQGVKDSNVNYSTAKAMVEFDEKETKIDELIMAVKKSGYEASVFNPGMDVEKQNQLQKEELDRMKNTFLLSLVFAFPAFLIGMVLMPLGFEVPFADFLLFLLATPVQFIIGKQFYLGAWAALRNKTANMDTLIAVGTTAAYVLSVYNILFNPAAGQYFETSAIIITLVVLGKWLEGIAKTRTSEAIKKLMNLAPKTAIVIRNGKEETVSVESLVVGDFVVVKPGERIPVDGIVSDGYSSVDESMITGESIPVEKKTGDTVVGGTINKNGSFTFKATKIGENTTLAHIIRLIEDAQGKKAPIQRYADQISAFFVPVVIVIALITFGVWYFVLNAGLAFALLTSIAVLVIACPCALGLATPTAIMVGTGVGAKHGILIKGGDALETAHKLKYVIFDKTGTITKGAPEVTDIVSIDSKLSENEILKIAASLEKASEHPLADAIVAKAASQNLSLISPKNFKAVPGHGISADLNGKKFFLGNLKLMARNNIAAEHLKSTFGTLEEAGKTVMILSDAKKVLGLIAAADAIKSSSKEAVAQLQKLNIDVYMITGDNERTAKAIAAQAGISNVFAEVLPQDKANYVKKLQEKGKVAMVGDGINDAPALAQADIGIAMGSGTDVAMETGNIVLMQNQLTDVPKAIKLSRLTISKIKQNMFWALFYNVVAIPVAAGVFYLSMGILLSPIIAGGAMALSSVSVVTNSSLLKQVKL</sequence>
<dbReference type="PROSITE" id="PS01047">
    <property type="entry name" value="HMA_1"/>
    <property type="match status" value="1"/>
</dbReference>
<evidence type="ECO:0000256" key="1">
    <source>
        <dbReference type="ARBA" id="ARBA00004651"/>
    </source>
</evidence>
<evidence type="ECO:0000313" key="16">
    <source>
        <dbReference type="Proteomes" id="UP000675968"/>
    </source>
</evidence>
<evidence type="ECO:0000259" key="14">
    <source>
        <dbReference type="PROSITE" id="PS50846"/>
    </source>
</evidence>
<evidence type="ECO:0000256" key="10">
    <source>
        <dbReference type="ARBA" id="ARBA00022989"/>
    </source>
</evidence>
<dbReference type="PRINTS" id="PR00943">
    <property type="entry name" value="CUATPASE"/>
</dbReference>
<dbReference type="InterPro" id="IPR059000">
    <property type="entry name" value="ATPase_P-type_domA"/>
</dbReference>
<dbReference type="Proteomes" id="UP000675968">
    <property type="component" value="Unassembled WGS sequence"/>
</dbReference>
<feature type="domain" description="HMA" evidence="14">
    <location>
        <begin position="2"/>
        <end position="68"/>
    </location>
</feature>
<dbReference type="InterPro" id="IPR023298">
    <property type="entry name" value="ATPase_P-typ_TM_dom_sf"/>
</dbReference>
<keyword evidence="9" id="KW-1278">Translocase</keyword>
<feature type="transmembrane region" description="Helical" evidence="13">
    <location>
        <begin position="677"/>
        <end position="697"/>
    </location>
</feature>
<dbReference type="GO" id="GO:0005524">
    <property type="term" value="F:ATP binding"/>
    <property type="evidence" value="ECO:0007669"/>
    <property type="project" value="UniProtKB-KW"/>
</dbReference>
<dbReference type="InterPro" id="IPR027256">
    <property type="entry name" value="P-typ_ATPase_IB"/>
</dbReference>
<feature type="transmembrane region" description="Helical" evidence="13">
    <location>
        <begin position="334"/>
        <end position="356"/>
    </location>
</feature>
<evidence type="ECO:0000256" key="4">
    <source>
        <dbReference type="ARBA" id="ARBA00022475"/>
    </source>
</evidence>
<dbReference type="Pfam" id="PF00122">
    <property type="entry name" value="E1-E2_ATPase"/>
    <property type="match status" value="1"/>
</dbReference>
<dbReference type="PRINTS" id="PR00119">
    <property type="entry name" value="CATATPASE"/>
</dbReference>
<keyword evidence="3" id="KW-0813">Transport</keyword>
<evidence type="ECO:0000256" key="11">
    <source>
        <dbReference type="ARBA" id="ARBA00023065"/>
    </source>
</evidence>
<keyword evidence="11" id="KW-0406">Ion transport</keyword>